<dbReference type="SUPFAM" id="SSF51445">
    <property type="entry name" value="(Trans)glycosidases"/>
    <property type="match status" value="1"/>
</dbReference>
<accession>A0A6J1QTN2</accession>
<evidence type="ECO:0000313" key="1">
    <source>
        <dbReference type="Proteomes" id="UP000504618"/>
    </source>
</evidence>
<reference evidence="2" key="1">
    <citation type="submission" date="2025-08" db="UniProtKB">
        <authorList>
            <consortium name="RefSeq"/>
        </authorList>
    </citation>
    <scope>IDENTIFICATION</scope>
    <source>
        <tissue evidence="2">Whole body</tissue>
    </source>
</reference>
<dbReference type="Gene3D" id="3.20.20.80">
    <property type="entry name" value="Glycosidases"/>
    <property type="match status" value="1"/>
</dbReference>
<organism evidence="1 2">
    <name type="scientific">Temnothorax curvispinosus</name>
    <dbReference type="NCBI Taxonomy" id="300111"/>
    <lineage>
        <taxon>Eukaryota</taxon>
        <taxon>Metazoa</taxon>
        <taxon>Ecdysozoa</taxon>
        <taxon>Arthropoda</taxon>
        <taxon>Hexapoda</taxon>
        <taxon>Insecta</taxon>
        <taxon>Pterygota</taxon>
        <taxon>Neoptera</taxon>
        <taxon>Endopterygota</taxon>
        <taxon>Hymenoptera</taxon>
        <taxon>Apocrita</taxon>
        <taxon>Aculeata</taxon>
        <taxon>Formicoidea</taxon>
        <taxon>Formicidae</taxon>
        <taxon>Myrmicinae</taxon>
        <taxon>Temnothorax</taxon>
    </lineage>
</organism>
<protein>
    <submittedName>
        <fullName evidence="2">Probable chitinase 10</fullName>
    </submittedName>
</protein>
<proteinExistence type="predicted"/>
<sequence>MLGDCSRGPQQDSENFIGLLEDLSEAFTSQGLLLSIAASKIVVDRGYTRIPLLARHVDWIAVLFITLCREGRMGCGAAFGTSNKNEAASIIYNY</sequence>
<dbReference type="RefSeq" id="XP_024884291.1">
    <property type="nucleotide sequence ID" value="XM_025028523.1"/>
</dbReference>
<evidence type="ECO:0000313" key="2">
    <source>
        <dbReference type="RefSeq" id="XP_024884291.1"/>
    </source>
</evidence>
<dbReference type="Proteomes" id="UP000504618">
    <property type="component" value="Unplaced"/>
</dbReference>
<gene>
    <name evidence="2" type="primary">LOC112462637</name>
</gene>
<dbReference type="AlphaFoldDB" id="A0A6J1QTN2"/>
<name>A0A6J1QTN2_9HYME</name>
<dbReference type="InterPro" id="IPR017853">
    <property type="entry name" value="GH"/>
</dbReference>
<dbReference type="GeneID" id="112462637"/>
<keyword evidence="1" id="KW-1185">Reference proteome</keyword>